<dbReference type="GO" id="GO:0008408">
    <property type="term" value="F:3'-5' exonuclease activity"/>
    <property type="evidence" value="ECO:0007669"/>
    <property type="project" value="InterPro"/>
</dbReference>
<dbReference type="InterPro" id="IPR002562">
    <property type="entry name" value="3'-5'_exonuclease_dom"/>
</dbReference>
<gene>
    <name evidence="5" type="ORF">CkaCkLH20_01295</name>
</gene>
<evidence type="ECO:0000256" key="3">
    <source>
        <dbReference type="SAM" id="MobiDB-lite"/>
    </source>
</evidence>
<evidence type="ECO:0000256" key="2">
    <source>
        <dbReference type="ARBA" id="ARBA00022801"/>
    </source>
</evidence>
<dbReference type="GO" id="GO:0005634">
    <property type="term" value="C:nucleus"/>
    <property type="evidence" value="ECO:0007669"/>
    <property type="project" value="TreeGrafter"/>
</dbReference>
<keyword evidence="2" id="KW-0378">Hydrolase</keyword>
<comment type="caution">
    <text evidence="5">The sequence shown here is derived from an EMBL/GenBank/DDBJ whole genome shotgun (WGS) entry which is preliminary data.</text>
</comment>
<keyword evidence="5" id="KW-0547">Nucleotide-binding</keyword>
<dbReference type="GO" id="GO:0005737">
    <property type="term" value="C:cytoplasm"/>
    <property type="evidence" value="ECO:0007669"/>
    <property type="project" value="TreeGrafter"/>
</dbReference>
<dbReference type="GeneID" id="62157088"/>
<proteinExistence type="predicted"/>
<dbReference type="SMART" id="SM00474">
    <property type="entry name" value="35EXOc"/>
    <property type="match status" value="1"/>
</dbReference>
<evidence type="ECO:0000313" key="5">
    <source>
        <dbReference type="EMBL" id="KAF9881145.1"/>
    </source>
</evidence>
<dbReference type="FunFam" id="3.30.420.10:FF:000100">
    <property type="entry name" value="3'-5' exonuclease/helicase (Wrn), putative"/>
    <property type="match status" value="1"/>
</dbReference>
<organism evidence="5 6">
    <name type="scientific">Colletotrichum karsti</name>
    <dbReference type="NCBI Taxonomy" id="1095194"/>
    <lineage>
        <taxon>Eukaryota</taxon>
        <taxon>Fungi</taxon>
        <taxon>Dikarya</taxon>
        <taxon>Ascomycota</taxon>
        <taxon>Pezizomycotina</taxon>
        <taxon>Sordariomycetes</taxon>
        <taxon>Hypocreomycetidae</taxon>
        <taxon>Glomerellales</taxon>
        <taxon>Glomerellaceae</taxon>
        <taxon>Colletotrichum</taxon>
        <taxon>Colletotrichum boninense species complex</taxon>
    </lineage>
</organism>
<dbReference type="PANTHER" id="PTHR13620">
    <property type="entry name" value="3-5 EXONUCLEASE"/>
    <property type="match status" value="1"/>
</dbReference>
<dbReference type="EMBL" id="JAATWM020000003">
    <property type="protein sequence ID" value="KAF9881145.1"/>
    <property type="molecule type" value="Genomic_DNA"/>
</dbReference>
<reference evidence="5" key="1">
    <citation type="submission" date="2020-03" db="EMBL/GenBank/DDBJ databases">
        <authorList>
            <person name="He L."/>
        </authorList>
    </citation>
    <scope>NUCLEOTIDE SEQUENCE</scope>
    <source>
        <strain evidence="5">CkLH20</strain>
    </source>
</reference>
<keyword evidence="5" id="KW-0269">Exonuclease</keyword>
<evidence type="ECO:0000313" key="6">
    <source>
        <dbReference type="Proteomes" id="UP000781932"/>
    </source>
</evidence>
<dbReference type="GO" id="GO:0003676">
    <property type="term" value="F:nucleic acid binding"/>
    <property type="evidence" value="ECO:0007669"/>
    <property type="project" value="InterPro"/>
</dbReference>
<evidence type="ECO:0000259" key="4">
    <source>
        <dbReference type="SMART" id="SM00474"/>
    </source>
</evidence>
<keyword evidence="1" id="KW-0540">Nuclease</keyword>
<dbReference type="Gene3D" id="3.30.420.10">
    <property type="entry name" value="Ribonuclease H-like superfamily/Ribonuclease H"/>
    <property type="match status" value="1"/>
</dbReference>
<keyword evidence="5" id="KW-0347">Helicase</keyword>
<feature type="region of interest" description="Disordered" evidence="3">
    <location>
        <begin position="48"/>
        <end position="80"/>
    </location>
</feature>
<dbReference type="Proteomes" id="UP000781932">
    <property type="component" value="Unassembled WGS sequence"/>
</dbReference>
<dbReference type="SUPFAM" id="SSF53098">
    <property type="entry name" value="Ribonuclease H-like"/>
    <property type="match status" value="1"/>
</dbReference>
<dbReference type="InterPro" id="IPR012337">
    <property type="entry name" value="RNaseH-like_sf"/>
</dbReference>
<dbReference type="GO" id="GO:0006139">
    <property type="term" value="P:nucleobase-containing compound metabolic process"/>
    <property type="evidence" value="ECO:0007669"/>
    <property type="project" value="InterPro"/>
</dbReference>
<dbReference type="InterPro" id="IPR036397">
    <property type="entry name" value="RNaseH_sf"/>
</dbReference>
<keyword evidence="6" id="KW-1185">Reference proteome</keyword>
<dbReference type="PANTHER" id="PTHR13620:SF104">
    <property type="entry name" value="EXONUCLEASE 3'-5' DOMAIN-CONTAINING PROTEIN 2"/>
    <property type="match status" value="1"/>
</dbReference>
<name>A0A9P6LPN9_9PEZI</name>
<dbReference type="RefSeq" id="XP_038750606.1">
    <property type="nucleotide sequence ID" value="XM_038884014.1"/>
</dbReference>
<feature type="domain" description="3'-5' exonuclease" evidence="4">
    <location>
        <begin position="160"/>
        <end position="348"/>
    </location>
</feature>
<dbReference type="AlphaFoldDB" id="A0A9P6LPN9"/>
<keyword evidence="5" id="KW-0067">ATP-binding</keyword>
<accession>A0A9P6LPN9</accession>
<dbReference type="GO" id="GO:0004386">
    <property type="term" value="F:helicase activity"/>
    <property type="evidence" value="ECO:0007669"/>
    <property type="project" value="UniProtKB-KW"/>
</dbReference>
<sequence length="546" mass="61319">MYPTAYGRLWHPGHGINFANGRPNEDAHPHVDMLRSLHITSRNPLQTAAATTNEDNYIHSEEDDPPFSTAPEYQPSSNTDNVYYPPLAGDDVVQAEADPIAVSQGSSDAVEPYLTNLDFKIPPDAFREAQSAPAGSPESFYSYTLYRGPPGEDGEKKVKVHYCRSKHTMEQVCQYFLKDDVLGFDLEWLPDSRKTDGPRKNVSLIQLANESRIALFHVALFPEKDELVSPTFVKIMGNANVRKVGVAIKGDCTRLRNHLGVDTKGIFELSHLYKLVRYSEERKYDLINKRLVPLAVIVQEHLGLPMYKEPDIRSSDWSRKIGLQQIMYSATDAYAGFQLYHVLDGKREALDPTPPRPQHAELNIPIRLADGVLIPTVGESTEDIDNDASKTTAGPSLYALRQARENMFIELDAESESIAESIQRAPSTSLPKLPQRDPRVLAADEELATYRTTTKSLRASGPAIRSYFVWRDNDDLDPEAISKILRQPPLQTMTVVTYILEAIRLEGLPFDKKRLREECLSRLPAEVLQGKGRYKTLMQEASEPDA</sequence>
<dbReference type="OrthoDB" id="1920326at2759"/>
<dbReference type="InterPro" id="IPR051132">
    <property type="entry name" value="3-5_Exonuclease_domain"/>
</dbReference>
<dbReference type="CDD" id="cd06141">
    <property type="entry name" value="WRN_exo"/>
    <property type="match status" value="1"/>
</dbReference>
<protein>
    <submittedName>
        <fullName evidence="5">3' -5' exonuclease helicase</fullName>
    </submittedName>
</protein>
<dbReference type="Pfam" id="PF01612">
    <property type="entry name" value="DNA_pol_A_exo1"/>
    <property type="match status" value="1"/>
</dbReference>
<reference evidence="5" key="2">
    <citation type="submission" date="2020-11" db="EMBL/GenBank/DDBJ databases">
        <title>Whole genome sequencing of Colletotrichum sp.</title>
        <authorList>
            <person name="Li H."/>
        </authorList>
    </citation>
    <scope>NUCLEOTIDE SEQUENCE</scope>
    <source>
        <strain evidence="5">CkLH20</strain>
    </source>
</reference>
<evidence type="ECO:0000256" key="1">
    <source>
        <dbReference type="ARBA" id="ARBA00022722"/>
    </source>
</evidence>